<dbReference type="STRING" id="1817821.A2717_03190"/>
<dbReference type="Proteomes" id="UP000177610">
    <property type="component" value="Unassembled WGS sequence"/>
</dbReference>
<sequence length="131" mass="15264">MQTGLRRQDLVYPELSYAIVGVLIEVFRELGSGYQEKYYQKSVALEFAKRKIKFQEQAFVPLTYKGESIGRYYIDFVVESKIAIEIKKDKPFSKKNIEQVVAYLKANDLKLGILANFTREGVKFRRILNIN</sequence>
<organism evidence="1 2">
    <name type="scientific">Candidatus Doudnabacteria bacterium RIFCSPHIGHO2_01_FULL_41_86</name>
    <dbReference type="NCBI Taxonomy" id="1817821"/>
    <lineage>
        <taxon>Bacteria</taxon>
        <taxon>Candidatus Doudnaibacteriota</taxon>
    </lineage>
</organism>
<proteinExistence type="predicted"/>
<dbReference type="Pfam" id="PF13366">
    <property type="entry name" value="PDDEXK_3"/>
    <property type="match status" value="1"/>
</dbReference>
<dbReference type="EMBL" id="MFEH01000005">
    <property type="protein sequence ID" value="OGE73617.1"/>
    <property type="molecule type" value="Genomic_DNA"/>
</dbReference>
<comment type="caution">
    <text evidence="1">The sequence shown here is derived from an EMBL/GenBank/DDBJ whole genome shotgun (WGS) entry which is preliminary data.</text>
</comment>
<gene>
    <name evidence="1" type="ORF">A2717_03190</name>
</gene>
<accession>A0A1F5N7J4</accession>
<evidence type="ECO:0008006" key="3">
    <source>
        <dbReference type="Google" id="ProtNLM"/>
    </source>
</evidence>
<evidence type="ECO:0000313" key="1">
    <source>
        <dbReference type="EMBL" id="OGE73617.1"/>
    </source>
</evidence>
<dbReference type="AlphaFoldDB" id="A0A1F5N7J4"/>
<dbReference type="NCBIfam" id="TIGR04256">
    <property type="entry name" value="GxxExxY"/>
    <property type="match status" value="1"/>
</dbReference>
<protein>
    <recommendedName>
        <fullName evidence="3">GxxExxY protein</fullName>
    </recommendedName>
</protein>
<reference evidence="1 2" key="1">
    <citation type="journal article" date="2016" name="Nat. Commun.">
        <title>Thousands of microbial genomes shed light on interconnected biogeochemical processes in an aquifer system.</title>
        <authorList>
            <person name="Anantharaman K."/>
            <person name="Brown C.T."/>
            <person name="Hug L.A."/>
            <person name="Sharon I."/>
            <person name="Castelle C.J."/>
            <person name="Probst A.J."/>
            <person name="Thomas B.C."/>
            <person name="Singh A."/>
            <person name="Wilkins M.J."/>
            <person name="Karaoz U."/>
            <person name="Brodie E.L."/>
            <person name="Williams K.H."/>
            <person name="Hubbard S.S."/>
            <person name="Banfield J.F."/>
        </authorList>
    </citation>
    <scope>NUCLEOTIDE SEQUENCE [LARGE SCALE GENOMIC DNA]</scope>
</reference>
<evidence type="ECO:0000313" key="2">
    <source>
        <dbReference type="Proteomes" id="UP000177610"/>
    </source>
</evidence>
<dbReference type="InterPro" id="IPR026350">
    <property type="entry name" value="GxxExxY"/>
</dbReference>
<name>A0A1F5N7J4_9BACT</name>